<dbReference type="InterPro" id="IPR036388">
    <property type="entry name" value="WH-like_DNA-bd_sf"/>
</dbReference>
<evidence type="ECO:0000259" key="9">
    <source>
        <dbReference type="Pfam" id="PF23559"/>
    </source>
</evidence>
<dbReference type="Proteomes" id="UP001630127">
    <property type="component" value="Unassembled WGS sequence"/>
</dbReference>
<dbReference type="Gene3D" id="3.40.50.300">
    <property type="entry name" value="P-loop containing nucleotide triphosphate hydrolases"/>
    <property type="match status" value="1"/>
</dbReference>
<dbReference type="Gene3D" id="1.10.8.430">
    <property type="entry name" value="Helical domain of apoptotic protease-activating factors"/>
    <property type="match status" value="1"/>
</dbReference>
<dbReference type="InterPro" id="IPR041118">
    <property type="entry name" value="Rx_N"/>
</dbReference>
<keyword evidence="4" id="KW-0547">Nucleotide-binding</keyword>
<dbReference type="SUPFAM" id="SSF52058">
    <property type="entry name" value="L domain-like"/>
    <property type="match status" value="2"/>
</dbReference>
<dbReference type="InterPro" id="IPR032675">
    <property type="entry name" value="LRR_dom_sf"/>
</dbReference>
<dbReference type="InterPro" id="IPR038005">
    <property type="entry name" value="RX-like_CC"/>
</dbReference>
<accession>A0ABD2YMH2</accession>
<keyword evidence="3" id="KW-0677">Repeat</keyword>
<dbReference type="PANTHER" id="PTHR36766">
    <property type="entry name" value="PLANT BROAD-SPECTRUM MILDEW RESISTANCE PROTEIN RPW8"/>
    <property type="match status" value="1"/>
</dbReference>
<dbReference type="Gene3D" id="1.20.5.4130">
    <property type="match status" value="1"/>
</dbReference>
<dbReference type="InterPro" id="IPR056789">
    <property type="entry name" value="LRR_R13L1-DRL21"/>
</dbReference>
<dbReference type="InterPro" id="IPR002182">
    <property type="entry name" value="NB-ARC"/>
</dbReference>
<reference evidence="11 12" key="1">
    <citation type="submission" date="2024-11" db="EMBL/GenBank/DDBJ databases">
        <title>A near-complete genome assembly of Cinchona calisaya.</title>
        <authorList>
            <person name="Lian D.C."/>
            <person name="Zhao X.W."/>
            <person name="Wei L."/>
        </authorList>
    </citation>
    <scope>NUCLEOTIDE SEQUENCE [LARGE SCALE GENOMIC DNA]</scope>
    <source>
        <tissue evidence="11">Nenye</tissue>
    </source>
</reference>
<evidence type="ECO:0000313" key="12">
    <source>
        <dbReference type="Proteomes" id="UP001630127"/>
    </source>
</evidence>
<comment type="caution">
    <text evidence="11">The sequence shown here is derived from an EMBL/GenBank/DDBJ whole genome shotgun (WGS) entry which is preliminary data.</text>
</comment>
<dbReference type="PRINTS" id="PR00364">
    <property type="entry name" value="DISEASERSIST"/>
</dbReference>
<keyword evidence="5" id="KW-0611">Plant defense</keyword>
<dbReference type="FunFam" id="3.40.50.300:FF:001091">
    <property type="entry name" value="Probable disease resistance protein At1g61300"/>
    <property type="match status" value="1"/>
</dbReference>
<dbReference type="Gene3D" id="1.10.10.10">
    <property type="entry name" value="Winged helix-like DNA-binding domain superfamily/Winged helix DNA-binding domain"/>
    <property type="match status" value="1"/>
</dbReference>
<feature type="domain" description="NB-ARC" evidence="7">
    <location>
        <begin position="182"/>
        <end position="353"/>
    </location>
</feature>
<dbReference type="PANTHER" id="PTHR36766:SF70">
    <property type="entry name" value="DISEASE RESISTANCE PROTEIN RGA4"/>
    <property type="match status" value="1"/>
</dbReference>
<dbReference type="InterPro" id="IPR042197">
    <property type="entry name" value="Apaf_helical"/>
</dbReference>
<dbReference type="GO" id="GO:0051607">
    <property type="term" value="P:defense response to virus"/>
    <property type="evidence" value="ECO:0007669"/>
    <property type="project" value="UniProtKB-ARBA"/>
</dbReference>
<dbReference type="FunFam" id="1.10.10.10:FF:000322">
    <property type="entry name" value="Probable disease resistance protein At1g63360"/>
    <property type="match status" value="1"/>
</dbReference>
<feature type="domain" description="R13L1/DRL21-like LRR repeat region" evidence="10">
    <location>
        <begin position="1149"/>
        <end position="1211"/>
    </location>
</feature>
<keyword evidence="6" id="KW-0067">ATP-binding</keyword>
<feature type="domain" description="Disease resistance protein winged helix" evidence="9">
    <location>
        <begin position="439"/>
        <end position="511"/>
    </location>
</feature>
<dbReference type="SUPFAM" id="SSF52540">
    <property type="entry name" value="P-loop containing nucleoside triphosphate hydrolases"/>
    <property type="match status" value="1"/>
</dbReference>
<evidence type="ECO:0000256" key="6">
    <source>
        <dbReference type="ARBA" id="ARBA00022840"/>
    </source>
</evidence>
<sequence>MADALLGSTVKILLDKALLLASEQIGLFVGIKKDLEKLKKSVIMIQAFLEDAEKKQVTQESVKLWLRELERAAFDAGNLLDDFNYKILRHKVEIQNQMERKVCFFFSLSNPVAFGLRMANKMNKIKNINLELKSIYEEAINLGLLSQIGARDATGDLPPPSGFRKTRQTDSVTIDVSFIGRDDDVSQIVAQLTATSNSESVSVLPIVGMGGIGKTTLTRKVFNDLKIEKHFDKRIWVCVSDDFDVDRLFGLILESVQLRKPEAESREARVKQLKELLNGKKYLLVLDDVWNEQARLWNDFLGSLRGISSAKGSCILVTTRNQPVATITGTSSGYSLKQLSDDKCWLILKENAFGSGEVPEGLQDIGFQIAQKCQGLPLAASLLGGMLCNKGRNEWLTTLEIGLQNLDGDDDNNVNQILKLSFDHLPYPSLKNCFAYCSIFPKDFEIKKDQLIQLWVAEGFIPSNTVNNMTMEKVGDIFFSILLDSNLLQDVKNDDYGNVRCCTMHHLVHDLLQSISKSKTTSLKDSTRVDDHKTFPIRYLALERSGGEEISFPFNEGFRYITTLFLFENTLIDDSAISFLKCLRVLNLRSSSVKMLPKSIGKLSHLRYLDASDTRIKILPNSFCELCNLETLRVRDCKSLRKFPKNFKNLVNLRHFDFYIEENSSDMMPLEIGQLNCLQTLPFFNIGKEKGRQIGELKSLEHLSRSLEIRNLELVKGKEEAKSANLNKKSNIVELGLFWGNDRSESESIENQVLEGLQPHRNVEGLIIRNFFGDQLSTWIVELNKLVKLELRNCKKCKELPTLGDMPFLRTVKLVGLDGITSIGPSFYGESTRHTSSSSQGSKKFPTLEHLVIEDMWNLIDWTEASSQTLVFPVLEKIEIHNCPKLATTPSHFLSLKGLYVGYINHGLGIVTRICSGLSTLTCLFIRDVRELTELPNGLFQNNPNLATLDIWDCPDLTQFLDFNSGGVQPLEAQSTSSCNTNKDDHLLGLVSLEMLSIDWCGGLKSISIPRGHQYLSALRVLRIYNCIGLTHFSIPQIFESEVDCTSLLENLHVFECPNLTSFPLDLNRIPSLTSLRLPNSDKLITLPKGRLSSLTSLTRLEIGPFSENTTELHSFQDLFNVSSSSLSSSLRDLTLYGWPHWESLPDQIQHLSVLKHLTIRNFGVKSLPDWFGKLSSLETLQLYNCEKLECLHSHQLMASLTKLARLTIRTCPLLEKRCSPENGSSPNSEWSKISHIHDIMIGDQYFFFGSKS</sequence>
<keyword evidence="12" id="KW-1185">Reference proteome</keyword>
<evidence type="ECO:0000256" key="5">
    <source>
        <dbReference type="ARBA" id="ARBA00022821"/>
    </source>
</evidence>
<organism evidence="11 12">
    <name type="scientific">Cinchona calisaya</name>
    <dbReference type="NCBI Taxonomy" id="153742"/>
    <lineage>
        <taxon>Eukaryota</taxon>
        <taxon>Viridiplantae</taxon>
        <taxon>Streptophyta</taxon>
        <taxon>Embryophyta</taxon>
        <taxon>Tracheophyta</taxon>
        <taxon>Spermatophyta</taxon>
        <taxon>Magnoliopsida</taxon>
        <taxon>eudicotyledons</taxon>
        <taxon>Gunneridae</taxon>
        <taxon>Pentapetalae</taxon>
        <taxon>asterids</taxon>
        <taxon>lamiids</taxon>
        <taxon>Gentianales</taxon>
        <taxon>Rubiaceae</taxon>
        <taxon>Cinchonoideae</taxon>
        <taxon>Cinchoneae</taxon>
        <taxon>Cinchona</taxon>
    </lineage>
</organism>
<dbReference type="InterPro" id="IPR027417">
    <property type="entry name" value="P-loop_NTPase"/>
</dbReference>
<evidence type="ECO:0008006" key="13">
    <source>
        <dbReference type="Google" id="ProtNLM"/>
    </source>
</evidence>
<dbReference type="Pfam" id="PF18052">
    <property type="entry name" value="Rx_N"/>
    <property type="match status" value="1"/>
</dbReference>
<dbReference type="InterPro" id="IPR058922">
    <property type="entry name" value="WHD_DRP"/>
</dbReference>
<evidence type="ECO:0000313" key="11">
    <source>
        <dbReference type="EMBL" id="KAL3507487.1"/>
    </source>
</evidence>
<evidence type="ECO:0000256" key="4">
    <source>
        <dbReference type="ARBA" id="ARBA00022741"/>
    </source>
</evidence>
<dbReference type="EMBL" id="JBJUIK010000013">
    <property type="protein sequence ID" value="KAL3507487.1"/>
    <property type="molecule type" value="Genomic_DNA"/>
</dbReference>
<evidence type="ECO:0000256" key="2">
    <source>
        <dbReference type="ARBA" id="ARBA00022614"/>
    </source>
</evidence>
<dbReference type="AlphaFoldDB" id="A0ABD2YMH2"/>
<dbReference type="Pfam" id="PF00931">
    <property type="entry name" value="NB-ARC"/>
    <property type="match status" value="1"/>
</dbReference>
<evidence type="ECO:0000259" key="8">
    <source>
        <dbReference type="Pfam" id="PF18052"/>
    </source>
</evidence>
<feature type="domain" description="R13L1/DRL21-like LRR repeat region" evidence="10">
    <location>
        <begin position="694"/>
        <end position="815"/>
    </location>
</feature>
<evidence type="ECO:0000256" key="1">
    <source>
        <dbReference type="ARBA" id="ARBA00008894"/>
    </source>
</evidence>
<feature type="domain" description="Disease resistance N-terminal" evidence="8">
    <location>
        <begin position="10"/>
        <end position="97"/>
    </location>
</feature>
<name>A0ABD2YMH2_9GENT</name>
<dbReference type="GO" id="GO:0005524">
    <property type="term" value="F:ATP binding"/>
    <property type="evidence" value="ECO:0007669"/>
    <property type="project" value="UniProtKB-KW"/>
</dbReference>
<keyword evidence="2" id="KW-0433">Leucine-rich repeat</keyword>
<evidence type="ECO:0000256" key="3">
    <source>
        <dbReference type="ARBA" id="ARBA00022737"/>
    </source>
</evidence>
<dbReference type="Gene3D" id="3.80.10.10">
    <property type="entry name" value="Ribonuclease Inhibitor"/>
    <property type="match status" value="3"/>
</dbReference>
<proteinExistence type="inferred from homology"/>
<dbReference type="CDD" id="cd14798">
    <property type="entry name" value="RX-CC_like"/>
    <property type="match status" value="1"/>
</dbReference>
<protein>
    <recommendedName>
        <fullName evidence="13">Disease resistance protein RGA3</fullName>
    </recommendedName>
</protein>
<evidence type="ECO:0000259" key="7">
    <source>
        <dbReference type="Pfam" id="PF00931"/>
    </source>
</evidence>
<gene>
    <name evidence="11" type="ORF">ACH5RR_032869</name>
</gene>
<dbReference type="Pfam" id="PF25019">
    <property type="entry name" value="LRR_R13L1-DRL21"/>
    <property type="match status" value="2"/>
</dbReference>
<dbReference type="Pfam" id="PF23559">
    <property type="entry name" value="WHD_DRP"/>
    <property type="match status" value="1"/>
</dbReference>
<evidence type="ECO:0000259" key="10">
    <source>
        <dbReference type="Pfam" id="PF25019"/>
    </source>
</evidence>
<comment type="similarity">
    <text evidence="1">Belongs to the disease resistance NB-LRR family.</text>
</comment>